<comment type="caution">
    <text evidence="1">The sequence shown here is derived from an EMBL/GenBank/DDBJ whole genome shotgun (WGS) entry which is preliminary data.</text>
</comment>
<dbReference type="Proteomes" id="UP000646244">
    <property type="component" value="Unassembled WGS sequence"/>
</dbReference>
<accession>A0A918WRT4</accession>
<gene>
    <name evidence="1" type="ORF">GCM10010507_63410</name>
</gene>
<organism evidence="1 2">
    <name type="scientific">Streptomyces cinnamoneus</name>
    <name type="common">Streptoverticillium cinnamoneum</name>
    <dbReference type="NCBI Taxonomy" id="53446"/>
    <lineage>
        <taxon>Bacteria</taxon>
        <taxon>Bacillati</taxon>
        <taxon>Actinomycetota</taxon>
        <taxon>Actinomycetes</taxon>
        <taxon>Kitasatosporales</taxon>
        <taxon>Streptomycetaceae</taxon>
        <taxon>Streptomyces</taxon>
        <taxon>Streptomyces cinnamoneus group</taxon>
    </lineage>
</organism>
<evidence type="ECO:0000313" key="2">
    <source>
        <dbReference type="Proteomes" id="UP000646244"/>
    </source>
</evidence>
<reference evidence="1" key="1">
    <citation type="journal article" date="2014" name="Int. J. Syst. Evol. Microbiol.">
        <title>Complete genome sequence of Corynebacterium casei LMG S-19264T (=DSM 44701T), isolated from a smear-ripened cheese.</title>
        <authorList>
            <consortium name="US DOE Joint Genome Institute (JGI-PGF)"/>
            <person name="Walter F."/>
            <person name="Albersmeier A."/>
            <person name="Kalinowski J."/>
            <person name="Ruckert C."/>
        </authorList>
    </citation>
    <scope>NUCLEOTIDE SEQUENCE</scope>
    <source>
        <strain evidence="1">JCM 4633</strain>
    </source>
</reference>
<name>A0A918WRT4_STRCJ</name>
<dbReference type="AlphaFoldDB" id="A0A918WRT4"/>
<protein>
    <submittedName>
        <fullName evidence="1">Uncharacterized protein</fullName>
    </submittedName>
</protein>
<evidence type="ECO:0000313" key="1">
    <source>
        <dbReference type="EMBL" id="GHC75494.1"/>
    </source>
</evidence>
<reference evidence="1" key="2">
    <citation type="submission" date="2020-09" db="EMBL/GenBank/DDBJ databases">
        <authorList>
            <person name="Sun Q."/>
            <person name="Ohkuma M."/>
        </authorList>
    </citation>
    <scope>NUCLEOTIDE SEQUENCE</scope>
    <source>
        <strain evidence="1">JCM 4633</strain>
    </source>
</reference>
<proteinExistence type="predicted"/>
<dbReference type="EMBL" id="BMVB01000067">
    <property type="protein sequence ID" value="GHC75494.1"/>
    <property type="molecule type" value="Genomic_DNA"/>
</dbReference>
<sequence>MLQVEAAEEGLPAAVDISLGAAVPDHHSQTGLFTPPLGSLSTVKRMTVPSMMGSGPS</sequence>